<dbReference type="RefSeq" id="WP_073078309.1">
    <property type="nucleotide sequence ID" value="NZ_FRBL01000001.1"/>
</dbReference>
<dbReference type="OrthoDB" id="9788394at2"/>
<keyword evidence="1" id="KW-0963">Cytoplasm</keyword>
<keyword evidence="3" id="KW-0479">Metal-binding</keyword>
<dbReference type="AlphaFoldDB" id="A0A1M6X2T6"/>
<sequence length="200" mass="21716">MQDSAPLKGLLLCGGYSSRMQEDKSSIAYHGMPQWEYLVSLLSEVVPEVYISCRPDQLSAGAGFSSYPHLIADSVEGGGPAVGLISAHMQEPGTAWLVLACDLPLISLQSLQFLVKERDITRTATSFISPFNHLPEPLIAIWEPAGLAALQRSVLSGGPKCPRKSMLSGGDVKVLENPWPEEQFNANTPEEKAEALKLRR</sequence>
<dbReference type="CDD" id="cd02503">
    <property type="entry name" value="MobA"/>
    <property type="match status" value="1"/>
</dbReference>
<dbReference type="Pfam" id="PF12804">
    <property type="entry name" value="NTP_transf_3"/>
    <property type="match status" value="1"/>
</dbReference>
<dbReference type="GO" id="GO:0046872">
    <property type="term" value="F:metal ion binding"/>
    <property type="evidence" value="ECO:0007669"/>
    <property type="project" value="UniProtKB-KW"/>
</dbReference>
<evidence type="ECO:0000256" key="3">
    <source>
        <dbReference type="ARBA" id="ARBA00022723"/>
    </source>
</evidence>
<evidence type="ECO:0000256" key="5">
    <source>
        <dbReference type="ARBA" id="ARBA00022842"/>
    </source>
</evidence>
<evidence type="ECO:0000256" key="8">
    <source>
        <dbReference type="SAM" id="MobiDB-lite"/>
    </source>
</evidence>
<proteinExistence type="predicted"/>
<evidence type="ECO:0000256" key="2">
    <source>
        <dbReference type="ARBA" id="ARBA00022679"/>
    </source>
</evidence>
<protein>
    <submittedName>
        <fullName evidence="10">Molybdenum cofactor guanylyltransferase</fullName>
    </submittedName>
</protein>
<evidence type="ECO:0000256" key="7">
    <source>
        <dbReference type="ARBA" id="ARBA00023150"/>
    </source>
</evidence>
<reference evidence="10 11" key="1">
    <citation type="submission" date="2016-11" db="EMBL/GenBank/DDBJ databases">
        <authorList>
            <person name="Jaros S."/>
            <person name="Januszkiewicz K."/>
            <person name="Wedrychowicz H."/>
        </authorList>
    </citation>
    <scope>NUCLEOTIDE SEQUENCE [LARGE SCALE GENOMIC DNA]</scope>
    <source>
        <strain evidence="10 11">DSM 27406</strain>
    </source>
</reference>
<keyword evidence="7" id="KW-0501">Molybdenum cofactor biosynthesis</keyword>
<keyword evidence="4" id="KW-0547">Nucleotide-binding</keyword>
<keyword evidence="10" id="KW-0548">Nucleotidyltransferase</keyword>
<evidence type="ECO:0000256" key="6">
    <source>
        <dbReference type="ARBA" id="ARBA00023134"/>
    </source>
</evidence>
<feature type="region of interest" description="Disordered" evidence="8">
    <location>
        <begin position="178"/>
        <end position="200"/>
    </location>
</feature>
<evidence type="ECO:0000313" key="11">
    <source>
        <dbReference type="Proteomes" id="UP000184420"/>
    </source>
</evidence>
<dbReference type="GO" id="GO:0005525">
    <property type="term" value="F:GTP binding"/>
    <property type="evidence" value="ECO:0007669"/>
    <property type="project" value="UniProtKB-KW"/>
</dbReference>
<dbReference type="Proteomes" id="UP000184420">
    <property type="component" value="Unassembled WGS sequence"/>
</dbReference>
<keyword evidence="2 10" id="KW-0808">Transferase</keyword>
<dbReference type="Gene3D" id="3.90.550.10">
    <property type="entry name" value="Spore Coat Polysaccharide Biosynthesis Protein SpsA, Chain A"/>
    <property type="match status" value="1"/>
</dbReference>
<evidence type="ECO:0000313" key="10">
    <source>
        <dbReference type="EMBL" id="SHL00332.1"/>
    </source>
</evidence>
<keyword evidence="5" id="KW-0460">Magnesium</keyword>
<dbReference type="PANTHER" id="PTHR19136">
    <property type="entry name" value="MOLYBDENUM COFACTOR GUANYLYLTRANSFERASE"/>
    <property type="match status" value="1"/>
</dbReference>
<keyword evidence="6" id="KW-0342">GTP-binding</keyword>
<keyword evidence="11" id="KW-1185">Reference proteome</keyword>
<dbReference type="InterPro" id="IPR025877">
    <property type="entry name" value="MobA-like_NTP_Trfase"/>
</dbReference>
<dbReference type="PANTHER" id="PTHR19136:SF81">
    <property type="entry name" value="MOLYBDENUM COFACTOR GUANYLYLTRANSFERASE"/>
    <property type="match status" value="1"/>
</dbReference>
<dbReference type="STRING" id="1419482.SAMN05444266_101872"/>
<dbReference type="InterPro" id="IPR013482">
    <property type="entry name" value="Molybde_CF_guanTrfase"/>
</dbReference>
<evidence type="ECO:0000259" key="9">
    <source>
        <dbReference type="Pfam" id="PF12804"/>
    </source>
</evidence>
<dbReference type="InterPro" id="IPR029044">
    <property type="entry name" value="Nucleotide-diphossugar_trans"/>
</dbReference>
<name>A0A1M6X2T6_9BACT</name>
<accession>A0A1M6X2T6</accession>
<evidence type="ECO:0000256" key="4">
    <source>
        <dbReference type="ARBA" id="ARBA00022741"/>
    </source>
</evidence>
<feature type="compositionally biased region" description="Basic and acidic residues" evidence="8">
    <location>
        <begin position="189"/>
        <end position="200"/>
    </location>
</feature>
<evidence type="ECO:0000256" key="1">
    <source>
        <dbReference type="ARBA" id="ARBA00022490"/>
    </source>
</evidence>
<gene>
    <name evidence="10" type="ORF">SAMN05444266_101872</name>
</gene>
<dbReference type="GO" id="GO:0016779">
    <property type="term" value="F:nucleotidyltransferase activity"/>
    <property type="evidence" value="ECO:0007669"/>
    <property type="project" value="UniProtKB-KW"/>
</dbReference>
<dbReference type="EMBL" id="FRBL01000001">
    <property type="protein sequence ID" value="SHL00332.1"/>
    <property type="molecule type" value="Genomic_DNA"/>
</dbReference>
<dbReference type="GO" id="GO:0006777">
    <property type="term" value="P:Mo-molybdopterin cofactor biosynthetic process"/>
    <property type="evidence" value="ECO:0007669"/>
    <property type="project" value="UniProtKB-KW"/>
</dbReference>
<feature type="domain" description="MobA-like NTP transferase" evidence="9">
    <location>
        <begin position="9"/>
        <end position="153"/>
    </location>
</feature>
<organism evidence="10 11">
    <name type="scientific">Chitinophaga jiangningensis</name>
    <dbReference type="NCBI Taxonomy" id="1419482"/>
    <lineage>
        <taxon>Bacteria</taxon>
        <taxon>Pseudomonadati</taxon>
        <taxon>Bacteroidota</taxon>
        <taxon>Chitinophagia</taxon>
        <taxon>Chitinophagales</taxon>
        <taxon>Chitinophagaceae</taxon>
        <taxon>Chitinophaga</taxon>
    </lineage>
</organism>
<dbReference type="SUPFAM" id="SSF53448">
    <property type="entry name" value="Nucleotide-diphospho-sugar transferases"/>
    <property type="match status" value="1"/>
</dbReference>